<gene>
    <name evidence="2" type="ORF">BMIN_0007</name>
</gene>
<evidence type="ECO:0000313" key="2">
    <source>
        <dbReference type="EMBL" id="KFI72119.1"/>
    </source>
</evidence>
<keyword evidence="1" id="KW-0732">Signal</keyword>
<sequence length="58" mass="6391">MHVTAVLLTTVMTLCPPSAAGVIGYQSVGPVEQVGNINMYTPQRVKCPYLLRILKWCK</sequence>
<proteinExistence type="predicted"/>
<dbReference type="EMBL" id="JGZD01000009">
    <property type="protein sequence ID" value="KFI72119.1"/>
    <property type="molecule type" value="Genomic_DNA"/>
</dbReference>
<organism evidence="2 3">
    <name type="scientific">Bifidobacterium minimum</name>
    <dbReference type="NCBI Taxonomy" id="1693"/>
    <lineage>
        <taxon>Bacteria</taxon>
        <taxon>Bacillati</taxon>
        <taxon>Actinomycetota</taxon>
        <taxon>Actinomycetes</taxon>
        <taxon>Bifidobacteriales</taxon>
        <taxon>Bifidobacteriaceae</taxon>
        <taxon>Bifidobacterium</taxon>
    </lineage>
</organism>
<feature type="signal peptide" evidence="1">
    <location>
        <begin position="1"/>
        <end position="20"/>
    </location>
</feature>
<protein>
    <submittedName>
        <fullName evidence="2">Uncharacterized protein</fullName>
    </submittedName>
</protein>
<comment type="caution">
    <text evidence="2">The sequence shown here is derived from an EMBL/GenBank/DDBJ whole genome shotgun (WGS) entry which is preliminary data.</text>
</comment>
<keyword evidence="3" id="KW-1185">Reference proteome</keyword>
<evidence type="ECO:0000313" key="3">
    <source>
        <dbReference type="Proteomes" id="UP000029014"/>
    </source>
</evidence>
<evidence type="ECO:0000256" key="1">
    <source>
        <dbReference type="SAM" id="SignalP"/>
    </source>
</evidence>
<name>A0A087BM69_9BIFI</name>
<reference evidence="2 3" key="1">
    <citation type="submission" date="2014-03" db="EMBL/GenBank/DDBJ databases">
        <title>Genomics of Bifidobacteria.</title>
        <authorList>
            <person name="Ventura M."/>
            <person name="Milani C."/>
            <person name="Lugli G.A."/>
        </authorList>
    </citation>
    <scope>NUCLEOTIDE SEQUENCE [LARGE SCALE GENOMIC DNA]</scope>
    <source>
        <strain evidence="2 3">LMG 11592</strain>
    </source>
</reference>
<feature type="chain" id="PRO_5038380088" evidence="1">
    <location>
        <begin position="21"/>
        <end position="58"/>
    </location>
</feature>
<accession>A0A087BM69</accession>
<dbReference type="Proteomes" id="UP000029014">
    <property type="component" value="Unassembled WGS sequence"/>
</dbReference>
<dbReference type="AlphaFoldDB" id="A0A087BM69"/>